<evidence type="ECO:0000313" key="2">
    <source>
        <dbReference type="EMBL" id="KAK2729301.1"/>
    </source>
</evidence>
<comment type="caution">
    <text evidence="2">The sequence shown here is derived from an EMBL/GenBank/DDBJ whole genome shotgun (WGS) entry which is preliminary data.</text>
</comment>
<protein>
    <submittedName>
        <fullName evidence="2">Uncharacterized protein</fullName>
    </submittedName>
</protein>
<dbReference type="Proteomes" id="UP001281614">
    <property type="component" value="Unassembled WGS sequence"/>
</dbReference>
<accession>A0AAE0CXJ5</accession>
<gene>
    <name evidence="2" type="ORF">CKAH01_10250</name>
</gene>
<evidence type="ECO:0000313" key="3">
    <source>
        <dbReference type="Proteomes" id="UP001281614"/>
    </source>
</evidence>
<evidence type="ECO:0000256" key="1">
    <source>
        <dbReference type="SAM" id="MobiDB-lite"/>
    </source>
</evidence>
<keyword evidence="3" id="KW-1185">Reference proteome</keyword>
<sequence length="214" mass="23347">MPSSLIRRSQTASSLFLIQHREPDLKRASGIRYQSVGTVQFFPAASQQLPTISHITLSHRKCLPTVDSRPKGQPMHPGRHSAGSMSLAPVIPAHRHKGTAERRKTSRTESEGFPAGPASAAVTADAQITVLISSGHLNIASWLQQSPAVRNARWAFNPWLNWDDPAYDGERRTEAEQVDCPAGEPGSSVLRVHGGRWLVSRQETFIGGLTYGIA</sequence>
<reference evidence="2" key="1">
    <citation type="submission" date="2023-02" db="EMBL/GenBank/DDBJ databases">
        <title>Colletotrichum kahawae CIFC_Que2 genome sequencing and assembly.</title>
        <authorList>
            <person name="Baroncelli R."/>
        </authorList>
    </citation>
    <scope>NUCLEOTIDE SEQUENCE</scope>
    <source>
        <strain evidence="2">CIFC_Que2</strain>
    </source>
</reference>
<proteinExistence type="predicted"/>
<dbReference type="AlphaFoldDB" id="A0AAE0CXJ5"/>
<organism evidence="2 3">
    <name type="scientific">Colletotrichum kahawae</name>
    <name type="common">Coffee berry disease fungus</name>
    <dbReference type="NCBI Taxonomy" id="34407"/>
    <lineage>
        <taxon>Eukaryota</taxon>
        <taxon>Fungi</taxon>
        <taxon>Dikarya</taxon>
        <taxon>Ascomycota</taxon>
        <taxon>Pezizomycotina</taxon>
        <taxon>Sordariomycetes</taxon>
        <taxon>Hypocreomycetidae</taxon>
        <taxon>Glomerellales</taxon>
        <taxon>Glomerellaceae</taxon>
        <taxon>Colletotrichum</taxon>
        <taxon>Colletotrichum gloeosporioides species complex</taxon>
    </lineage>
</organism>
<dbReference type="EMBL" id="VYYT01000799">
    <property type="protein sequence ID" value="KAK2729301.1"/>
    <property type="molecule type" value="Genomic_DNA"/>
</dbReference>
<feature type="compositionally biased region" description="Basic and acidic residues" evidence="1">
    <location>
        <begin position="98"/>
        <end position="110"/>
    </location>
</feature>
<feature type="region of interest" description="Disordered" evidence="1">
    <location>
        <begin position="94"/>
        <end position="118"/>
    </location>
</feature>
<name>A0AAE0CXJ5_COLKA</name>